<dbReference type="InterPro" id="IPR011990">
    <property type="entry name" value="TPR-like_helical_dom_sf"/>
</dbReference>
<keyword evidence="8" id="KW-1185">Reference proteome</keyword>
<evidence type="ECO:0000313" key="8">
    <source>
        <dbReference type="Proteomes" id="UP000016801"/>
    </source>
</evidence>
<keyword evidence="2 4" id="KW-0863">Zinc-finger</keyword>
<evidence type="ECO:0000256" key="3">
    <source>
        <dbReference type="ARBA" id="ARBA00022833"/>
    </source>
</evidence>
<feature type="domain" description="MYND-type" evidence="6">
    <location>
        <begin position="467"/>
        <end position="509"/>
    </location>
</feature>
<dbReference type="AlphaFoldDB" id="M1W8G8"/>
<dbReference type="Gene3D" id="2.170.270.10">
    <property type="entry name" value="SET domain"/>
    <property type="match status" value="1"/>
</dbReference>
<evidence type="ECO:0000256" key="1">
    <source>
        <dbReference type="ARBA" id="ARBA00022723"/>
    </source>
</evidence>
<evidence type="ECO:0000259" key="6">
    <source>
        <dbReference type="PROSITE" id="PS50865"/>
    </source>
</evidence>
<protein>
    <submittedName>
        <fullName evidence="7">Uncharacterized protein</fullName>
    </submittedName>
</protein>
<dbReference type="CDD" id="cd20071">
    <property type="entry name" value="SET_SMYD"/>
    <property type="match status" value="1"/>
</dbReference>
<dbReference type="PANTHER" id="PTHR47332:SF2">
    <property type="entry name" value="SET-6"/>
    <property type="match status" value="1"/>
</dbReference>
<feature type="domain" description="SET" evidence="5">
    <location>
        <begin position="1"/>
        <end position="145"/>
    </location>
</feature>
<dbReference type="SMART" id="SM00317">
    <property type="entry name" value="SET"/>
    <property type="match status" value="1"/>
</dbReference>
<dbReference type="InterPro" id="IPR053185">
    <property type="entry name" value="SET_domain_protein"/>
</dbReference>
<reference evidence="7 8" key="1">
    <citation type="journal article" date="2013" name="PLoS Genet.">
        <title>Plant-symbiotic fungi as chemical engineers: Multi-genome analysis of the Clavicipitaceae reveals dynamics of alkaloid loci.</title>
        <authorList>
            <person name="Schardl C.L."/>
            <person name="Young C.A."/>
            <person name="Hesse U."/>
            <person name="Amyotte S.G."/>
            <person name="Andreeva K."/>
            <person name="Calie P.J."/>
            <person name="Fleetwood D.J."/>
            <person name="Haws D.C."/>
            <person name="Moore N."/>
            <person name="Oeser B."/>
            <person name="Panaccione D.G."/>
            <person name="Schweri K.K."/>
            <person name="Voisey C.R."/>
            <person name="Farman M.L."/>
            <person name="Jaromczyk J.W."/>
            <person name="Roe B.A."/>
            <person name="O'Sullivan D.M."/>
            <person name="Scott B."/>
            <person name="Tudzynski P."/>
            <person name="An Z."/>
            <person name="Arnaoudova E.G."/>
            <person name="Bullock C.T."/>
            <person name="Charlton N.D."/>
            <person name="Chen L."/>
            <person name="Cox M."/>
            <person name="Dinkins R.D."/>
            <person name="Florea S."/>
            <person name="Glenn A.E."/>
            <person name="Gordon A."/>
            <person name="Gueldener U."/>
            <person name="Harris D.R."/>
            <person name="Hollin W."/>
            <person name="Jaromczyk J."/>
            <person name="Johnson R.D."/>
            <person name="Khan A.K."/>
            <person name="Leistner E."/>
            <person name="Leuchtmann A."/>
            <person name="Li C."/>
            <person name="Liu J."/>
            <person name="Liu J."/>
            <person name="Liu M."/>
            <person name="Mace W."/>
            <person name="Machado C."/>
            <person name="Nagabhyru P."/>
            <person name="Pan J."/>
            <person name="Schmid J."/>
            <person name="Sugawara K."/>
            <person name="Steiner U."/>
            <person name="Takach J.E."/>
            <person name="Tanaka E."/>
            <person name="Webb J.S."/>
            <person name="Wilson E.V."/>
            <person name="Wiseman J.L."/>
            <person name="Yoshida R."/>
            <person name="Zeng Z."/>
        </authorList>
    </citation>
    <scope>NUCLEOTIDE SEQUENCE [LARGE SCALE GENOMIC DNA]</scope>
    <source>
        <strain evidence="7 8">20.1</strain>
    </source>
</reference>
<name>M1W8G8_CLAP2</name>
<sequence>MYAVQDVPGKGKGLVATRNITKGTRILSERPLISAPNEVSTEERESIIYDQVKAMNKKERDIFLSFPNRYEFSDSATQYHGIFGTSCILAASEPQHIFAIFPHACRINHDCNNNGLKDWNHDTNRYTVHAMRDIHAGEEITVSYETFLTNHETRREKFEDAMHFTCICSTCSLPDEQREERDHKIDQLVSLIKRADEVPLECTTDPWLTMLRYIDARVRVFQELDREDRNYGGALADAARLAIMMGDLARGRIFALKAAAIWKRLLGSDNPLTKKYTKMARSPPTDHEDGQDIWKTAVTDVPRGLGPDEFEDWLWKREKPRLVMTGEIVLKRRNFFFPFSELPHKNDIRGDGSFKNRRHWCFLGEILEDPFSIVPLSVEVMDMDNKKTKVHFYTETRGSEVQNYHPRPESTIAILDATQHDFHWGPPGIRHRDPRMIKIFHHPVPVILALEHEVRSYSTSHNDLRHCHGCNTIGASSSMKRCAKCLSFWYCSKNCQIVSWVTKGHKAFCTLLQDPDLRGLFLTKWDEVQDCDGFPLKTYDGYC</sequence>
<dbReference type="SUPFAM" id="SSF144232">
    <property type="entry name" value="HIT/MYND zinc finger-like"/>
    <property type="match status" value="1"/>
</dbReference>
<dbReference type="Pfam" id="PF01753">
    <property type="entry name" value="zf-MYND"/>
    <property type="match status" value="1"/>
</dbReference>
<evidence type="ECO:0000259" key="5">
    <source>
        <dbReference type="PROSITE" id="PS50280"/>
    </source>
</evidence>
<dbReference type="InterPro" id="IPR002893">
    <property type="entry name" value="Znf_MYND"/>
</dbReference>
<dbReference type="Gene3D" id="1.25.40.10">
    <property type="entry name" value="Tetratricopeptide repeat domain"/>
    <property type="match status" value="1"/>
</dbReference>
<keyword evidence="3" id="KW-0862">Zinc</keyword>
<evidence type="ECO:0000313" key="7">
    <source>
        <dbReference type="EMBL" id="CCE29258.1"/>
    </source>
</evidence>
<evidence type="ECO:0000256" key="2">
    <source>
        <dbReference type="ARBA" id="ARBA00022771"/>
    </source>
</evidence>
<dbReference type="Pfam" id="PF00856">
    <property type="entry name" value="SET"/>
    <property type="match status" value="1"/>
</dbReference>
<dbReference type="EMBL" id="CAGA01000013">
    <property type="protein sequence ID" value="CCE29258.1"/>
    <property type="molecule type" value="Genomic_DNA"/>
</dbReference>
<dbReference type="OrthoDB" id="432970at2759"/>
<organism evidence="7 8">
    <name type="scientific">Claviceps purpurea (strain 20.1)</name>
    <name type="common">Ergot fungus</name>
    <name type="synonym">Sphacelia segetum</name>
    <dbReference type="NCBI Taxonomy" id="1111077"/>
    <lineage>
        <taxon>Eukaryota</taxon>
        <taxon>Fungi</taxon>
        <taxon>Dikarya</taxon>
        <taxon>Ascomycota</taxon>
        <taxon>Pezizomycotina</taxon>
        <taxon>Sordariomycetes</taxon>
        <taxon>Hypocreomycetidae</taxon>
        <taxon>Hypocreales</taxon>
        <taxon>Clavicipitaceae</taxon>
        <taxon>Claviceps</taxon>
    </lineage>
</organism>
<dbReference type="SUPFAM" id="SSF82199">
    <property type="entry name" value="SET domain"/>
    <property type="match status" value="1"/>
</dbReference>
<dbReference type="eggNOG" id="KOG2084">
    <property type="taxonomic scope" value="Eukaryota"/>
</dbReference>
<dbReference type="STRING" id="1111077.M1W8G8"/>
<dbReference type="HOGENOM" id="CLU_037221_0_0_1"/>
<dbReference type="PROSITE" id="PS50865">
    <property type="entry name" value="ZF_MYND_2"/>
    <property type="match status" value="1"/>
</dbReference>
<dbReference type="InterPro" id="IPR001214">
    <property type="entry name" value="SET_dom"/>
</dbReference>
<dbReference type="Gene3D" id="6.10.140.2220">
    <property type="match status" value="1"/>
</dbReference>
<dbReference type="Proteomes" id="UP000016801">
    <property type="component" value="Unassembled WGS sequence"/>
</dbReference>
<keyword evidence="1" id="KW-0479">Metal-binding</keyword>
<dbReference type="PROSITE" id="PS50280">
    <property type="entry name" value="SET"/>
    <property type="match status" value="1"/>
</dbReference>
<comment type="caution">
    <text evidence="7">The sequence shown here is derived from an EMBL/GenBank/DDBJ whole genome shotgun (WGS) entry which is preliminary data.</text>
</comment>
<accession>M1W8G8</accession>
<proteinExistence type="predicted"/>
<dbReference type="InterPro" id="IPR046341">
    <property type="entry name" value="SET_dom_sf"/>
</dbReference>
<dbReference type="VEuPathDB" id="FungiDB:CPUR_02951"/>
<dbReference type="PANTHER" id="PTHR47332">
    <property type="entry name" value="SET DOMAIN-CONTAINING PROTEIN 5"/>
    <property type="match status" value="1"/>
</dbReference>
<dbReference type="GO" id="GO:0008270">
    <property type="term" value="F:zinc ion binding"/>
    <property type="evidence" value="ECO:0007669"/>
    <property type="project" value="UniProtKB-KW"/>
</dbReference>
<gene>
    <name evidence="7" type="ORF">CPUR_02951</name>
</gene>
<evidence type="ECO:0000256" key="4">
    <source>
        <dbReference type="PROSITE-ProRule" id="PRU00134"/>
    </source>
</evidence>